<dbReference type="EMBL" id="JAAFYZ010000433">
    <property type="protein sequence ID" value="MBS2554661.1"/>
    <property type="molecule type" value="Genomic_DNA"/>
</dbReference>
<evidence type="ECO:0000256" key="1">
    <source>
        <dbReference type="SAM" id="SignalP"/>
    </source>
</evidence>
<accession>A0ABS5L8I2</accession>
<proteinExistence type="predicted"/>
<feature type="chain" id="PRO_5045246062" description="Secreted protein" evidence="1">
    <location>
        <begin position="30"/>
        <end position="228"/>
    </location>
</feature>
<protein>
    <recommendedName>
        <fullName evidence="4">Secreted protein</fullName>
    </recommendedName>
</protein>
<sequence>MRLRIGLRACGITAALLGTTLGVAAPSQACNMAPQAEAYVVSAQALGGLVKVDPTPDSKFPPGGTKTVAGLNLGPIATDATLTATTAGDAKAGTASASATADHLTLNIPLVGSLVVTAINAKCDAPAAPGAATGTSTIATATFTPVAPPAPLPPLPPVTVTIPTGVNQTVAVPSLGSIVFNKQSTDNDGTLTVEAADITLAGGQEVVLGFAQCGGAAPSTSSSQHHMH</sequence>
<dbReference type="NCBIfam" id="NF040603">
    <property type="entry name" value="choice_anch_P"/>
    <property type="match status" value="1"/>
</dbReference>
<comment type="caution">
    <text evidence="2">The sequence shown here is derived from an EMBL/GenBank/DDBJ whole genome shotgun (WGS) entry which is preliminary data.</text>
</comment>
<keyword evidence="1" id="KW-0732">Signal</keyword>
<evidence type="ECO:0000313" key="2">
    <source>
        <dbReference type="EMBL" id="MBS2554661.1"/>
    </source>
</evidence>
<organism evidence="2 3">
    <name type="scientific">Catenulispora pinistramenti</name>
    <dbReference type="NCBI Taxonomy" id="2705254"/>
    <lineage>
        <taxon>Bacteria</taxon>
        <taxon>Bacillati</taxon>
        <taxon>Actinomycetota</taxon>
        <taxon>Actinomycetes</taxon>
        <taxon>Catenulisporales</taxon>
        <taxon>Catenulisporaceae</taxon>
        <taxon>Catenulispora</taxon>
    </lineage>
</organism>
<name>A0ABS5L8I2_9ACTN</name>
<evidence type="ECO:0000313" key="3">
    <source>
        <dbReference type="Proteomes" id="UP000730482"/>
    </source>
</evidence>
<reference evidence="2 3" key="1">
    <citation type="submission" date="2020-02" db="EMBL/GenBank/DDBJ databases">
        <title>Acidophilic actinobacteria isolated from forest soil.</title>
        <authorList>
            <person name="Golinska P."/>
        </authorList>
    </citation>
    <scope>NUCLEOTIDE SEQUENCE [LARGE SCALE GENOMIC DNA]</scope>
    <source>
        <strain evidence="2 3">NL8</strain>
    </source>
</reference>
<feature type="signal peptide" evidence="1">
    <location>
        <begin position="1"/>
        <end position="29"/>
    </location>
</feature>
<dbReference type="RefSeq" id="WP_212022297.1">
    <property type="nucleotide sequence ID" value="NZ_JAAFYZ010000433.1"/>
</dbReference>
<evidence type="ECO:0008006" key="4">
    <source>
        <dbReference type="Google" id="ProtNLM"/>
    </source>
</evidence>
<keyword evidence="3" id="KW-1185">Reference proteome</keyword>
<dbReference type="Proteomes" id="UP000730482">
    <property type="component" value="Unassembled WGS sequence"/>
</dbReference>
<gene>
    <name evidence="2" type="ORF">KGQ19_48190</name>
</gene>